<gene>
    <name evidence="1" type="ORF">J5Y10_23555</name>
</gene>
<name>A0A940N4F5_9PROT</name>
<dbReference type="RefSeq" id="WP_209376578.1">
    <property type="nucleotide sequence ID" value="NZ_JAGIZA010000021.1"/>
</dbReference>
<comment type="caution">
    <text evidence="1">The sequence shown here is derived from an EMBL/GenBank/DDBJ whole genome shotgun (WGS) entry which is preliminary data.</text>
</comment>
<evidence type="ECO:0000313" key="1">
    <source>
        <dbReference type="EMBL" id="MBP0495781.1"/>
    </source>
</evidence>
<keyword evidence="2" id="KW-1185">Reference proteome</keyword>
<sequence>MTHDAASRAAEAIADLLAGSLDDCRRAVAKADIGRANLALTLTADRLRRIRRDLREEVTAKAEPDLGDPPQE</sequence>
<proteinExistence type="predicted"/>
<dbReference type="EMBL" id="JAGIZA010000021">
    <property type="protein sequence ID" value="MBP0495781.1"/>
    <property type="molecule type" value="Genomic_DNA"/>
</dbReference>
<dbReference type="AlphaFoldDB" id="A0A940N4F5"/>
<organism evidence="1 2">
    <name type="scientific">Roseomonas indoligenes</name>
    <dbReference type="NCBI Taxonomy" id="2820811"/>
    <lineage>
        <taxon>Bacteria</taxon>
        <taxon>Pseudomonadati</taxon>
        <taxon>Pseudomonadota</taxon>
        <taxon>Alphaproteobacteria</taxon>
        <taxon>Acetobacterales</taxon>
        <taxon>Roseomonadaceae</taxon>
        <taxon>Roseomonas</taxon>
    </lineage>
</organism>
<evidence type="ECO:0000313" key="2">
    <source>
        <dbReference type="Proteomes" id="UP000677537"/>
    </source>
</evidence>
<accession>A0A940N4F5</accession>
<reference evidence="1" key="1">
    <citation type="submission" date="2021-03" db="EMBL/GenBank/DDBJ databases">
        <authorList>
            <person name="So Y."/>
        </authorList>
    </citation>
    <scope>NUCLEOTIDE SEQUENCE</scope>
    <source>
        <strain evidence="1">SG15</strain>
    </source>
</reference>
<dbReference type="Proteomes" id="UP000677537">
    <property type="component" value="Unassembled WGS sequence"/>
</dbReference>
<protein>
    <submittedName>
        <fullName evidence="1">Uncharacterized protein</fullName>
    </submittedName>
</protein>